<keyword evidence="2" id="KW-1185">Reference proteome</keyword>
<protein>
    <submittedName>
        <fullName evidence="1">DUF885 domain-containing protein</fullName>
    </submittedName>
</protein>
<dbReference type="RefSeq" id="WP_379538308.1">
    <property type="nucleotide sequence ID" value="NZ_JBHSDR010000004.1"/>
</dbReference>
<dbReference type="EMBL" id="JBHSDR010000004">
    <property type="protein sequence ID" value="MFC4294821.1"/>
    <property type="molecule type" value="Genomic_DNA"/>
</dbReference>
<proteinExistence type="predicted"/>
<evidence type="ECO:0000313" key="2">
    <source>
        <dbReference type="Proteomes" id="UP001595828"/>
    </source>
</evidence>
<evidence type="ECO:0000313" key="1">
    <source>
        <dbReference type="EMBL" id="MFC4294821.1"/>
    </source>
</evidence>
<dbReference type="InterPro" id="IPR006311">
    <property type="entry name" value="TAT_signal"/>
</dbReference>
<dbReference type="Pfam" id="PF05960">
    <property type="entry name" value="DUF885"/>
    <property type="match status" value="1"/>
</dbReference>
<dbReference type="PANTHER" id="PTHR33361:SF2">
    <property type="entry name" value="DUF885 DOMAIN-CONTAINING PROTEIN"/>
    <property type="match status" value="1"/>
</dbReference>
<sequence>MTKTSSALTRRETLLALGAGTAFLALPRCSARLATAAAPQPRNGGSDAAALLDEMAWNLLAHDPEQATSKGVDTGVHAGLRSKLADRSQAGREALAATLRRDLARLSALDPAPLDPVARTTAEVVTSAYRTALDGFALPYGDVAVGGWRNTPYPVIQNVGEYLDAPNLLDADHPVRDATGAEAYLSRLAAIPHNLDGETDRIRSARAMGLVPPSFLLDRTIAQLSQSIADARGGGALVASLTRRTTTIPGNWDARARAIVTSQVVPALERQLTEIRAERAVATDVAGMWSRPHGDEFYSWALRADTTTRRTADEIHALGREELAALQAKMDPILRGLGFTTGTVGERMAALGKDPRFKFPASDAGRAQIVALMQQKLDYIRTRLPVAFRTLVRGNLEIRRIAPAEEAGAPGAYGGPGSIDGKIPGKIWINLGDTDRHSKFSLPTLAFHEGIPGHVWQGEYANKLPLIRSLLGFSAYTEGWALYAETLGDELGAYEGDPVGQLGYLQSIAFRACRMVVDTGLHAKRWTRAQAIEWFSTTNGSGLSEVTPEVDRYCSWPGQACAYKMGHSEILRQRERAKLALGARYDLRDFDQAVVDGGNVPLDVLAHNVNRYIASARG</sequence>
<dbReference type="PANTHER" id="PTHR33361">
    <property type="entry name" value="GLR0591 PROTEIN"/>
    <property type="match status" value="1"/>
</dbReference>
<dbReference type="Proteomes" id="UP001595828">
    <property type="component" value="Unassembled WGS sequence"/>
</dbReference>
<reference evidence="2" key="1">
    <citation type="journal article" date="2019" name="Int. J. Syst. Evol. Microbiol.">
        <title>The Global Catalogue of Microorganisms (GCM) 10K type strain sequencing project: providing services to taxonomists for standard genome sequencing and annotation.</title>
        <authorList>
            <consortium name="The Broad Institute Genomics Platform"/>
            <consortium name="The Broad Institute Genome Sequencing Center for Infectious Disease"/>
            <person name="Wu L."/>
            <person name="Ma J."/>
        </authorList>
    </citation>
    <scope>NUCLEOTIDE SEQUENCE [LARGE SCALE GENOMIC DNA]</scope>
    <source>
        <strain evidence="2">CGMCC 1.12989</strain>
    </source>
</reference>
<gene>
    <name evidence="1" type="ORF">ACFO0A_07065</name>
</gene>
<organism evidence="1 2">
    <name type="scientific">Novosphingobium tardum</name>
    <dbReference type="NCBI Taxonomy" id="1538021"/>
    <lineage>
        <taxon>Bacteria</taxon>
        <taxon>Pseudomonadati</taxon>
        <taxon>Pseudomonadota</taxon>
        <taxon>Alphaproteobacteria</taxon>
        <taxon>Sphingomonadales</taxon>
        <taxon>Sphingomonadaceae</taxon>
        <taxon>Novosphingobium</taxon>
    </lineage>
</organism>
<dbReference type="InterPro" id="IPR010281">
    <property type="entry name" value="DUF885"/>
</dbReference>
<dbReference type="PROSITE" id="PS51318">
    <property type="entry name" value="TAT"/>
    <property type="match status" value="1"/>
</dbReference>
<accession>A0ABV8RRC1</accession>
<comment type="caution">
    <text evidence="1">The sequence shown here is derived from an EMBL/GenBank/DDBJ whole genome shotgun (WGS) entry which is preliminary data.</text>
</comment>
<name>A0ABV8RRC1_9SPHN</name>